<evidence type="ECO:0000256" key="18">
    <source>
        <dbReference type="SAM" id="MobiDB-lite"/>
    </source>
</evidence>
<keyword evidence="1" id="KW-0217">Developmental protein</keyword>
<keyword evidence="9" id="KW-0106">Calcium</keyword>
<keyword evidence="23" id="KW-1185">Reference proteome</keyword>
<evidence type="ECO:0000256" key="2">
    <source>
        <dbReference type="ARBA" id="ARBA00022536"/>
    </source>
</evidence>
<comment type="cofactor">
    <cofactor evidence="16 17">
        <name>Zn(2+)</name>
        <dbReference type="ChEBI" id="CHEBI:29105"/>
    </cofactor>
    <text evidence="16 17">Binds 1 zinc ion per subunit.</text>
</comment>
<evidence type="ECO:0000313" key="22">
    <source>
        <dbReference type="Ensembl" id="ENSCSAVP00000017149.1"/>
    </source>
</evidence>
<dbReference type="Proteomes" id="UP000007875">
    <property type="component" value="Unassembled WGS sequence"/>
</dbReference>
<dbReference type="SUPFAM" id="SSF55486">
    <property type="entry name" value="Metalloproteases ('zincins'), catalytic domain"/>
    <property type="match status" value="1"/>
</dbReference>
<feature type="binding site" evidence="14 16">
    <location>
        <position position="375"/>
    </location>
    <ligand>
        <name>Zn(2+)</name>
        <dbReference type="ChEBI" id="CHEBI:29105"/>
        <note>catalytic</note>
    </ligand>
</feature>
<accession>H2ZHT3</accession>
<dbReference type="GeneTree" id="ENSGT00940000157225"/>
<feature type="domain" description="CUB" evidence="19">
    <location>
        <begin position="475"/>
        <end position="587"/>
    </location>
</feature>
<dbReference type="InterPro" id="IPR001881">
    <property type="entry name" value="EGF-like_Ca-bd_dom"/>
</dbReference>
<dbReference type="InParanoid" id="H2ZHT3"/>
<dbReference type="InterPro" id="IPR024079">
    <property type="entry name" value="MetalloPept_cat_dom_sf"/>
</dbReference>
<dbReference type="GO" id="GO:0008270">
    <property type="term" value="F:zinc ion binding"/>
    <property type="evidence" value="ECO:0007669"/>
    <property type="project" value="UniProtKB-UniRule"/>
</dbReference>
<feature type="binding site" evidence="14 16">
    <location>
        <position position="365"/>
    </location>
    <ligand>
        <name>Zn(2+)</name>
        <dbReference type="ChEBI" id="CHEBI:29105"/>
        <note>catalytic</note>
    </ligand>
</feature>
<dbReference type="Pfam" id="PF01400">
    <property type="entry name" value="Astacin"/>
    <property type="match status" value="1"/>
</dbReference>
<evidence type="ECO:0000256" key="4">
    <source>
        <dbReference type="ARBA" id="ARBA00022723"/>
    </source>
</evidence>
<keyword evidence="12" id="KW-0325">Glycoprotein</keyword>
<evidence type="ECO:0000256" key="1">
    <source>
        <dbReference type="ARBA" id="ARBA00022473"/>
    </source>
</evidence>
<evidence type="ECO:0000259" key="20">
    <source>
        <dbReference type="PROSITE" id="PS50026"/>
    </source>
</evidence>
<name>H2ZHT3_CIOSA</name>
<dbReference type="PROSITE" id="PS50026">
    <property type="entry name" value="EGF_3"/>
    <property type="match status" value="1"/>
</dbReference>
<dbReference type="InterPro" id="IPR034036">
    <property type="entry name" value="ZnMP_TLD/BMP1"/>
</dbReference>
<dbReference type="GO" id="GO:0005509">
    <property type="term" value="F:calcium ion binding"/>
    <property type="evidence" value="ECO:0007669"/>
    <property type="project" value="InterPro"/>
</dbReference>
<keyword evidence="7 16" id="KW-0378">Hydrolase</keyword>
<evidence type="ECO:0000259" key="21">
    <source>
        <dbReference type="PROSITE" id="PS51864"/>
    </source>
</evidence>
<dbReference type="GO" id="GO:0035162">
    <property type="term" value="P:embryonic hemopoiesis"/>
    <property type="evidence" value="ECO:0007669"/>
    <property type="project" value="Ensembl"/>
</dbReference>
<dbReference type="CDD" id="cd00041">
    <property type="entry name" value="CUB"/>
    <property type="match status" value="5"/>
</dbReference>
<evidence type="ECO:0000256" key="10">
    <source>
        <dbReference type="ARBA" id="ARBA00023049"/>
    </source>
</evidence>
<dbReference type="FunFam" id="3.40.390.10:FF:000004">
    <property type="entry name" value="Metalloendopeptidase"/>
    <property type="match status" value="1"/>
</dbReference>
<keyword evidence="4 14" id="KW-0479">Metal-binding</keyword>
<dbReference type="STRING" id="51511.ENSCSAVP00000017149"/>
<feature type="domain" description="CUB" evidence="19">
    <location>
        <begin position="588"/>
        <end position="700"/>
    </location>
</feature>
<dbReference type="Pfam" id="PF14670">
    <property type="entry name" value="FXa_inhibition"/>
    <property type="match status" value="2"/>
</dbReference>
<dbReference type="SMART" id="SM00042">
    <property type="entry name" value="CUB"/>
    <property type="match status" value="5"/>
</dbReference>
<sequence>TNLVMSSFPRSRGRVLSAILLGIMMLAIPGSFEFGVGVSAQSVPSLTTQPPSIFIEDFPEENLANTKDPCKARLFLGDIALDEEDVENLFGETADDFIDSVGKVPATPTNNPAVDVISSPATPAPRRRRKHGRRRGRKNRRTHSINVQRHQPDFDMTSLANVTSEQYNLFFSIFFQLIRPSNSSARRPFVGNVPQRGFPSLRQIAQNLDRETARRRNVVMELDGITRGSRRKGGRRGRKRNRKRKGRRNRHRRIRYKSRRQRTEEVFKRSRRAATARQERKWPHGVIPYTISANFTGSQRAMFKQAMRHWEGQTCLTFIERTNEDNYIKFTYRPCGCCSYVGRKGTGPQAISIGKNCDKFGIVVHELGHVIGFWHEHTRPDRDRHIEIVYKNIQEGQGYNFEKMDSSEINSLGEAYDYQSIMHYARNTFSKGMFLDTIRPMANPETGVRPSIGQRTQLSEGDVRQAKKLYNCPTCGRTLQTTTGNITSPNWPAAYPAYSDCEWRISVTPGEKIVMDFTSLNVFRSRGCWYDYIEIRDGHWERSPLIGRYCGTSLPPQITSTDSRIWMKFRSTSNYNGNGFRLRYEAVCGGNIRKNSGQIQSPNYPDDYRPGKECIWSVVVDEGFQVGLSFQAFKVERHDTCAYDYLEVRDGPSADSELIGRFCGSDRPDDIEATGNTLWIKFVSDASVNKAGFAASFFKERDECADSNGGCQQQCVNTLGSFKCGCYPGYELSRDGVTCEAACGGYVTTSDGEITSPNWPREYPTNKQCIWQIVAPPQHKITIEFDKFELEGNEVCKYDYVAVRSGFTDDSIFHGKFCGTELPPVITSTNNEMSIKFNSDDTVAKRGFRIRFTSDRDECAVENGGCMHMCVNTVGSYTCNCRNGYVLHSNGHGCKEGKYIPTFASIKSGCEHSITSHMGEITSPNWPNKYPSRKDCTWHVSTTAGHMVKLVFNEFELESQPDCAYDHLEIYDGADATAAILGRYCGSKRPTPIVASTNHMFVKFFSDASVQKRGFSASHTTVCGGSLNASARTKDLFSHPQYGDTNYVSGRECDWIITARDGYGVELLFNDFEVEEETDCSYDFVEVFDGSTDSAVRFGRFCGDEAINAPSTIFSSGDSILVRFHSDDTINKKGFQASYSSTALQDTVSLVQVNEA</sequence>
<dbReference type="InterPro" id="IPR015446">
    <property type="entry name" value="BMP_1/tolloid-like"/>
</dbReference>
<evidence type="ECO:0000256" key="16">
    <source>
        <dbReference type="PROSITE-ProRule" id="PRU01211"/>
    </source>
</evidence>
<feature type="domain" description="CUB" evidence="19">
    <location>
        <begin position="743"/>
        <end position="855"/>
    </location>
</feature>
<dbReference type="EC" id="3.4.24.-" evidence="17"/>
<dbReference type="PRINTS" id="PR00480">
    <property type="entry name" value="ASTACIN"/>
</dbReference>
<evidence type="ECO:0000256" key="14">
    <source>
        <dbReference type="PIRSR" id="PIRSR001199-2"/>
    </source>
</evidence>
<dbReference type="CDD" id="cd04281">
    <property type="entry name" value="ZnMc_BMP1_TLD"/>
    <property type="match status" value="1"/>
</dbReference>
<dbReference type="PROSITE" id="PS01180">
    <property type="entry name" value="CUB"/>
    <property type="match status" value="5"/>
</dbReference>
<feature type="disulfide bond" evidence="16">
    <location>
        <begin position="335"/>
        <end position="357"/>
    </location>
</feature>
<dbReference type="FunFam" id="2.60.120.290:FF:000009">
    <property type="entry name" value="Metalloendopeptidase"/>
    <property type="match status" value="1"/>
</dbReference>
<dbReference type="CDD" id="cd00054">
    <property type="entry name" value="EGF_CA"/>
    <property type="match status" value="2"/>
</dbReference>
<proteinExistence type="predicted"/>
<evidence type="ECO:0000256" key="8">
    <source>
        <dbReference type="ARBA" id="ARBA00022833"/>
    </source>
</evidence>
<feature type="domain" description="CUB" evidence="19">
    <location>
        <begin position="910"/>
        <end position="1022"/>
    </location>
</feature>
<dbReference type="SMART" id="SM00179">
    <property type="entry name" value="EGF_CA"/>
    <property type="match status" value="2"/>
</dbReference>
<dbReference type="Ensembl" id="ENSCSAVT00000017335.1">
    <property type="protein sequence ID" value="ENSCSAVP00000017149.1"/>
    <property type="gene ID" value="ENSCSAVG00000010093.1"/>
</dbReference>
<reference evidence="22" key="2">
    <citation type="submission" date="2025-08" db="UniProtKB">
        <authorList>
            <consortium name="Ensembl"/>
        </authorList>
    </citation>
    <scope>IDENTIFICATION</scope>
</reference>
<dbReference type="GO" id="GO:0048264">
    <property type="term" value="P:determination of ventral identity"/>
    <property type="evidence" value="ECO:0007669"/>
    <property type="project" value="Ensembl"/>
</dbReference>
<dbReference type="eggNOG" id="KOG3714">
    <property type="taxonomic scope" value="Eukaryota"/>
</dbReference>
<dbReference type="FunFam" id="2.60.120.290:FF:000013">
    <property type="entry name" value="Membrane frizzled-related protein"/>
    <property type="match status" value="3"/>
</dbReference>
<dbReference type="InterPro" id="IPR000859">
    <property type="entry name" value="CUB_dom"/>
</dbReference>
<protein>
    <recommendedName>
        <fullName evidence="17">Metalloendopeptidase</fullName>
        <ecNumber evidence="17">3.4.24.-</ecNumber>
    </recommendedName>
</protein>
<evidence type="ECO:0000313" key="23">
    <source>
        <dbReference type="Proteomes" id="UP000007875"/>
    </source>
</evidence>
<dbReference type="InterPro" id="IPR018097">
    <property type="entry name" value="EGF_Ca-bd_CS"/>
</dbReference>
<organism evidence="22 23">
    <name type="scientific">Ciona savignyi</name>
    <name type="common">Pacific transparent sea squirt</name>
    <dbReference type="NCBI Taxonomy" id="51511"/>
    <lineage>
        <taxon>Eukaryota</taxon>
        <taxon>Metazoa</taxon>
        <taxon>Chordata</taxon>
        <taxon>Tunicata</taxon>
        <taxon>Ascidiacea</taxon>
        <taxon>Phlebobranchia</taxon>
        <taxon>Cionidae</taxon>
        <taxon>Ciona</taxon>
    </lineage>
</organism>
<keyword evidence="8 14" id="KW-0862">Zinc</keyword>
<dbReference type="GO" id="GO:0035124">
    <property type="term" value="P:embryonic caudal fin morphogenesis"/>
    <property type="evidence" value="ECO:0007669"/>
    <property type="project" value="Ensembl"/>
</dbReference>
<dbReference type="SUPFAM" id="SSF49854">
    <property type="entry name" value="Spermadhesin, CUB domain"/>
    <property type="match status" value="5"/>
</dbReference>
<evidence type="ECO:0000256" key="7">
    <source>
        <dbReference type="ARBA" id="ARBA00022801"/>
    </source>
</evidence>
<dbReference type="PROSITE" id="PS00010">
    <property type="entry name" value="ASX_HYDROXYL"/>
    <property type="match status" value="2"/>
</dbReference>
<keyword evidence="3 16" id="KW-0645">Protease</keyword>
<dbReference type="GO" id="GO:0005615">
    <property type="term" value="C:extracellular space"/>
    <property type="evidence" value="ECO:0007669"/>
    <property type="project" value="TreeGrafter"/>
</dbReference>
<dbReference type="SUPFAM" id="SSF57196">
    <property type="entry name" value="EGF/Laminin"/>
    <property type="match status" value="2"/>
</dbReference>
<evidence type="ECO:0000256" key="9">
    <source>
        <dbReference type="ARBA" id="ARBA00022837"/>
    </source>
</evidence>
<dbReference type="GO" id="GO:0030513">
    <property type="term" value="P:positive regulation of BMP signaling pathway"/>
    <property type="evidence" value="ECO:0007669"/>
    <property type="project" value="Ensembl"/>
</dbReference>
<evidence type="ECO:0000256" key="11">
    <source>
        <dbReference type="ARBA" id="ARBA00023157"/>
    </source>
</evidence>
<dbReference type="PROSITE" id="PS01186">
    <property type="entry name" value="EGF_2"/>
    <property type="match status" value="2"/>
</dbReference>
<dbReference type="SMART" id="SM00181">
    <property type="entry name" value="EGF"/>
    <property type="match status" value="2"/>
</dbReference>
<evidence type="ECO:0000256" key="5">
    <source>
        <dbReference type="ARBA" id="ARBA00022729"/>
    </source>
</evidence>
<dbReference type="FunFam" id="2.10.25.10:FF:000240">
    <property type="entry name" value="Vitamin K-dependent protein S"/>
    <property type="match status" value="2"/>
</dbReference>
<dbReference type="PANTHER" id="PTHR24255">
    <property type="entry name" value="COMPLEMENT COMPONENT 1, S SUBCOMPONENT-RELATED"/>
    <property type="match status" value="1"/>
</dbReference>
<evidence type="ECO:0000259" key="19">
    <source>
        <dbReference type="PROSITE" id="PS01180"/>
    </source>
</evidence>
<evidence type="ECO:0000256" key="6">
    <source>
        <dbReference type="ARBA" id="ARBA00022737"/>
    </source>
</evidence>
<dbReference type="PANTHER" id="PTHR24255:SF31">
    <property type="entry name" value="CUBILIN-LIKE PROTEIN"/>
    <property type="match status" value="1"/>
</dbReference>
<feature type="region of interest" description="Disordered" evidence="18">
    <location>
        <begin position="222"/>
        <end position="252"/>
    </location>
</feature>
<dbReference type="Gene3D" id="3.40.390.10">
    <property type="entry name" value="Collagenase (Catalytic Domain)"/>
    <property type="match status" value="1"/>
</dbReference>
<feature type="compositionally biased region" description="Basic residues" evidence="18">
    <location>
        <begin position="228"/>
        <end position="252"/>
    </location>
</feature>
<feature type="region of interest" description="Disordered" evidence="18">
    <location>
        <begin position="108"/>
        <end position="145"/>
    </location>
</feature>
<dbReference type="PROSITE" id="PS01187">
    <property type="entry name" value="EGF_CA"/>
    <property type="match status" value="2"/>
</dbReference>
<feature type="disulfide bond" evidence="16">
    <location>
        <begin position="337"/>
        <end position="338"/>
    </location>
</feature>
<keyword evidence="6" id="KW-0677">Repeat</keyword>
<reference evidence="22" key="3">
    <citation type="submission" date="2025-09" db="UniProtKB">
        <authorList>
            <consortium name="Ensembl"/>
        </authorList>
    </citation>
    <scope>IDENTIFICATION</scope>
</reference>
<dbReference type="Gene3D" id="2.10.25.10">
    <property type="entry name" value="Laminin"/>
    <property type="match status" value="2"/>
</dbReference>
<dbReference type="InterPro" id="IPR001506">
    <property type="entry name" value="Peptidase_M12A"/>
</dbReference>
<feature type="compositionally biased region" description="Basic residues" evidence="18">
    <location>
        <begin position="125"/>
        <end position="143"/>
    </location>
</feature>
<dbReference type="AlphaFoldDB" id="H2ZHT3"/>
<keyword evidence="5" id="KW-0732">Signal</keyword>
<dbReference type="GO" id="GO:0006508">
    <property type="term" value="P:proteolysis"/>
    <property type="evidence" value="ECO:0007669"/>
    <property type="project" value="UniProtKB-KW"/>
</dbReference>
<dbReference type="PROSITE" id="PS51864">
    <property type="entry name" value="ASTACIN"/>
    <property type="match status" value="1"/>
</dbReference>
<keyword evidence="11 16" id="KW-1015">Disulfide bond</keyword>
<keyword evidence="2 15" id="KW-0245">EGF-like domain</keyword>
<feature type="binding site" evidence="14 16">
    <location>
        <position position="369"/>
    </location>
    <ligand>
        <name>Zn(2+)</name>
        <dbReference type="ChEBI" id="CHEBI:29105"/>
        <note>catalytic</note>
    </ligand>
</feature>
<evidence type="ECO:0000256" key="12">
    <source>
        <dbReference type="ARBA" id="ARBA00023180"/>
    </source>
</evidence>
<dbReference type="InterPro" id="IPR006026">
    <property type="entry name" value="Peptidase_Metallo"/>
</dbReference>
<dbReference type="GO" id="GO:0004222">
    <property type="term" value="F:metalloendopeptidase activity"/>
    <property type="evidence" value="ECO:0007669"/>
    <property type="project" value="UniProtKB-UniRule"/>
</dbReference>
<feature type="active site" evidence="13 16">
    <location>
        <position position="366"/>
    </location>
</feature>
<evidence type="ECO:0000256" key="17">
    <source>
        <dbReference type="RuleBase" id="RU361183"/>
    </source>
</evidence>
<keyword evidence="10 16" id="KW-0482">Metalloprotease</keyword>
<dbReference type="Gene3D" id="2.60.120.290">
    <property type="entry name" value="Spermadhesin, CUB domain"/>
    <property type="match status" value="5"/>
</dbReference>
<dbReference type="InterPro" id="IPR035914">
    <property type="entry name" value="Sperma_CUB_dom_sf"/>
</dbReference>
<dbReference type="OMA" id="VWKIMVS"/>
<dbReference type="FunFam" id="2.60.120.290:FF:000004">
    <property type="entry name" value="Metalloendopeptidase"/>
    <property type="match status" value="1"/>
</dbReference>
<reference evidence="23" key="1">
    <citation type="submission" date="2003-08" db="EMBL/GenBank/DDBJ databases">
        <authorList>
            <person name="Birren B."/>
            <person name="Nusbaum C."/>
            <person name="Abebe A."/>
            <person name="Abouelleil A."/>
            <person name="Adekoya E."/>
            <person name="Ait-zahra M."/>
            <person name="Allen N."/>
            <person name="Allen T."/>
            <person name="An P."/>
            <person name="Anderson M."/>
            <person name="Anderson S."/>
            <person name="Arachchi H."/>
            <person name="Armbruster J."/>
            <person name="Bachantsang P."/>
            <person name="Baldwin J."/>
            <person name="Barry A."/>
            <person name="Bayul T."/>
            <person name="Blitshsteyn B."/>
            <person name="Bloom T."/>
            <person name="Blye J."/>
            <person name="Boguslavskiy L."/>
            <person name="Borowsky M."/>
            <person name="Boukhgalter B."/>
            <person name="Brunache A."/>
            <person name="Butler J."/>
            <person name="Calixte N."/>
            <person name="Calvo S."/>
            <person name="Camarata J."/>
            <person name="Campo K."/>
            <person name="Chang J."/>
            <person name="Cheshatsang Y."/>
            <person name="Citroen M."/>
            <person name="Collymore A."/>
            <person name="Considine T."/>
            <person name="Cook A."/>
            <person name="Cooke P."/>
            <person name="Corum B."/>
            <person name="Cuomo C."/>
            <person name="David R."/>
            <person name="Dawoe T."/>
            <person name="Degray S."/>
            <person name="Dodge S."/>
            <person name="Dooley K."/>
            <person name="Dorje P."/>
            <person name="Dorjee K."/>
            <person name="Dorris L."/>
            <person name="Duffey N."/>
            <person name="Dupes A."/>
            <person name="Elkins T."/>
            <person name="Engels R."/>
            <person name="Erickson J."/>
            <person name="Farina A."/>
            <person name="Faro S."/>
            <person name="Ferreira P."/>
            <person name="Fischer H."/>
            <person name="Fitzgerald M."/>
            <person name="Foley K."/>
            <person name="Gage D."/>
            <person name="Galagan J."/>
            <person name="Gearin G."/>
            <person name="Gnerre S."/>
            <person name="Gnirke A."/>
            <person name="Goyette A."/>
            <person name="Graham J."/>
            <person name="Grandbois E."/>
            <person name="Gyaltsen K."/>
            <person name="Hafez N."/>
            <person name="Hagopian D."/>
            <person name="Hagos B."/>
            <person name="Hall J."/>
            <person name="Hatcher B."/>
            <person name="Heller A."/>
            <person name="Higgins H."/>
            <person name="Honan T."/>
            <person name="Horn A."/>
            <person name="Houde N."/>
            <person name="Hughes L."/>
            <person name="Hulme W."/>
            <person name="Husby E."/>
            <person name="Iliev I."/>
            <person name="Jaffe D."/>
            <person name="Jones C."/>
            <person name="Kamal M."/>
            <person name="Kamat A."/>
            <person name="Kamvysselis M."/>
            <person name="Karlsson E."/>
            <person name="Kells C."/>
            <person name="Kieu A."/>
            <person name="Kisner P."/>
            <person name="Kodira C."/>
            <person name="Kulbokas E."/>
            <person name="Labutti K."/>
            <person name="Lama D."/>
            <person name="Landers T."/>
            <person name="Leger J."/>
            <person name="Levine S."/>
            <person name="Lewis D."/>
            <person name="Lewis T."/>
            <person name="Lindblad-toh K."/>
            <person name="Liu X."/>
            <person name="Lokyitsang T."/>
            <person name="Lokyitsang Y."/>
            <person name="Lucien O."/>
            <person name="Lui A."/>
            <person name="Ma L.J."/>
            <person name="Mabbitt R."/>
            <person name="Macdonald J."/>
            <person name="Maclean C."/>
            <person name="Major J."/>
            <person name="Manning J."/>
            <person name="Marabella R."/>
            <person name="Maru K."/>
            <person name="Matthews C."/>
            <person name="Mauceli E."/>
            <person name="Mccarthy M."/>
            <person name="Mcdonough S."/>
            <person name="Mcghee T."/>
            <person name="Meldrim J."/>
            <person name="Meneus L."/>
            <person name="Mesirov J."/>
            <person name="Mihalev A."/>
            <person name="Mihova T."/>
            <person name="Mikkelsen T."/>
            <person name="Mlenga V."/>
            <person name="Moru K."/>
            <person name="Mozes J."/>
            <person name="Mulrain L."/>
            <person name="Munson G."/>
            <person name="Naylor J."/>
            <person name="Newes C."/>
            <person name="Nguyen C."/>
            <person name="Nguyen N."/>
            <person name="Nguyen T."/>
            <person name="Nicol R."/>
            <person name="Nielsen C."/>
            <person name="Nizzari M."/>
            <person name="Norbu C."/>
            <person name="Norbu N."/>
            <person name="O'donnell P."/>
            <person name="Okoawo O."/>
            <person name="O'leary S."/>
            <person name="Omotosho B."/>
            <person name="O'neill K."/>
            <person name="Osman S."/>
            <person name="Parker S."/>
            <person name="Perrin D."/>
            <person name="Phunkhang P."/>
            <person name="Piqani B."/>
            <person name="Purcell S."/>
            <person name="Rachupka T."/>
            <person name="Ramasamy U."/>
            <person name="Rameau R."/>
            <person name="Ray V."/>
            <person name="Raymond C."/>
            <person name="Retta R."/>
            <person name="Richardson S."/>
            <person name="Rise C."/>
            <person name="Rodriguez J."/>
            <person name="Rogers J."/>
            <person name="Rogov P."/>
            <person name="Rutman M."/>
            <person name="Schupbach R."/>
            <person name="Seaman C."/>
            <person name="Settipalli S."/>
            <person name="Sharpe T."/>
            <person name="Sheridan J."/>
            <person name="Sherpa N."/>
            <person name="Shi J."/>
            <person name="Smirnov S."/>
            <person name="Smith C."/>
            <person name="Sougnez C."/>
            <person name="Spencer B."/>
            <person name="Stalker J."/>
            <person name="Stange-thomann N."/>
            <person name="Stavropoulos S."/>
            <person name="Stetson K."/>
            <person name="Stone C."/>
            <person name="Stone S."/>
            <person name="Stubbs M."/>
            <person name="Talamas J."/>
            <person name="Tchuinga P."/>
            <person name="Tenzing P."/>
            <person name="Tesfaye S."/>
            <person name="Theodore J."/>
            <person name="Thoulutsang Y."/>
            <person name="Topham K."/>
            <person name="Towey S."/>
            <person name="Tsamla T."/>
            <person name="Tsomo N."/>
            <person name="Vallee D."/>
            <person name="Vassiliev H."/>
            <person name="Venkataraman V."/>
            <person name="Vinson J."/>
            <person name="Vo A."/>
            <person name="Wade C."/>
            <person name="Wang S."/>
            <person name="Wangchuk T."/>
            <person name="Wangdi T."/>
            <person name="Whittaker C."/>
            <person name="Wilkinson J."/>
            <person name="Wu Y."/>
            <person name="Wyman D."/>
            <person name="Yadav S."/>
            <person name="Yang S."/>
            <person name="Yang X."/>
            <person name="Yeager S."/>
            <person name="Yee E."/>
            <person name="Young G."/>
            <person name="Zainoun J."/>
            <person name="Zembeck L."/>
            <person name="Zimmer A."/>
            <person name="Zody M."/>
            <person name="Lander E."/>
        </authorList>
    </citation>
    <scope>NUCLEOTIDE SEQUENCE [LARGE SCALE GENOMIC DNA]</scope>
</reference>
<dbReference type="GO" id="GO:0004252">
    <property type="term" value="F:serine-type endopeptidase activity"/>
    <property type="evidence" value="ECO:0007669"/>
    <property type="project" value="TreeGrafter"/>
</dbReference>
<evidence type="ECO:0000256" key="15">
    <source>
        <dbReference type="PROSITE-ProRule" id="PRU00076"/>
    </source>
</evidence>
<dbReference type="FunCoup" id="H2ZHT3">
    <property type="interactions" value="1"/>
</dbReference>
<feature type="domain" description="Peptidase M12A" evidence="21">
    <location>
        <begin position="273"/>
        <end position="473"/>
    </location>
</feature>
<evidence type="ECO:0000256" key="13">
    <source>
        <dbReference type="PIRSR" id="PIRSR001199-1"/>
    </source>
</evidence>
<dbReference type="Pfam" id="PF00431">
    <property type="entry name" value="CUB"/>
    <property type="match status" value="5"/>
</dbReference>
<feature type="domain" description="CUB" evidence="19">
    <location>
        <begin position="1023"/>
        <end position="1142"/>
    </location>
</feature>
<dbReference type="InterPro" id="IPR000152">
    <property type="entry name" value="EGF-type_Asp/Asn_hydroxyl_site"/>
</dbReference>
<dbReference type="PIRSF" id="PIRSF001199">
    <property type="entry name" value="BMP_1/tolloid-like"/>
    <property type="match status" value="1"/>
</dbReference>
<dbReference type="InterPro" id="IPR000742">
    <property type="entry name" value="EGF"/>
</dbReference>
<evidence type="ECO:0000256" key="3">
    <source>
        <dbReference type="ARBA" id="ARBA00022670"/>
    </source>
</evidence>
<dbReference type="SMART" id="SM00235">
    <property type="entry name" value="ZnMc"/>
    <property type="match status" value="1"/>
</dbReference>
<comment type="caution">
    <text evidence="15">Lacks conserved residue(s) required for the propagation of feature annotation.</text>
</comment>
<feature type="domain" description="EGF-like" evidence="20">
    <location>
        <begin position="855"/>
        <end position="895"/>
    </location>
</feature>
<dbReference type="GO" id="GO:0001707">
    <property type="term" value="P:mesoderm formation"/>
    <property type="evidence" value="ECO:0007669"/>
    <property type="project" value="Ensembl"/>
</dbReference>